<dbReference type="Proteomes" id="UP001166191">
    <property type="component" value="Unassembled WGS sequence"/>
</dbReference>
<dbReference type="PANTHER" id="PTHR34597:SF3">
    <property type="entry name" value="OUTER MEMBRANE TRANSPORTER CDIB"/>
    <property type="match status" value="1"/>
</dbReference>
<accession>A0ABS6ALP4</accession>
<dbReference type="Pfam" id="PF03865">
    <property type="entry name" value="ShlB"/>
    <property type="match status" value="1"/>
</dbReference>
<feature type="domain" description="Polypeptide-transport-associated ShlB-type" evidence="6">
    <location>
        <begin position="105"/>
        <end position="152"/>
    </location>
</feature>
<evidence type="ECO:0000256" key="1">
    <source>
        <dbReference type="ARBA" id="ARBA00022452"/>
    </source>
</evidence>
<reference evidence="7" key="1">
    <citation type="submission" date="2021-06" db="EMBL/GenBank/DDBJ databases">
        <title>Paracoccus bacterium XHP0099 sp. nov., isolated from the surface waters of the Yellow Sea.</title>
        <authorList>
            <person name="Xue H."/>
            <person name="Zhang D."/>
        </authorList>
    </citation>
    <scope>NUCLEOTIDE SEQUENCE</scope>
    <source>
        <strain evidence="7">XHP0099</strain>
    </source>
</reference>
<feature type="chain" id="PRO_5046660740" evidence="4">
    <location>
        <begin position="24"/>
        <end position="590"/>
    </location>
</feature>
<evidence type="ECO:0000256" key="3">
    <source>
        <dbReference type="ARBA" id="ARBA00023237"/>
    </source>
</evidence>
<gene>
    <name evidence="7" type="ORF">KNW02_15470</name>
</gene>
<sequence length="590" mass="63237">MITTDARSIGTAFPWKRVLTACAASLCLASPSALSQTASSVTPETFQPPLQNLAGSVVFSENTGTQAPPGSDRIGISLSGVTLEGGFPQMAAANAAFEQRLTRGRIPVSEMFTASADLEAAYARAGYVLARVVLPQQTLRDGGALRVNVVDGFVESIDTSQAPPEIRRRIETLTGPLIDRKGLTMTQLERQLLLAGDVSGVALGSALATGQRPGGTVIALDPQFRKVTGFVGFDNFAPPELGVIAPDDLQGLVFNAGFELNSMLGYGETLYGRLSVSPKDLLSSDPQYRVFALGAVVPIGSSGLAFNLEVTTSDTTPDNDEQPTRSNFDRQSFRLIYPWIRSRKMNLTSQFMLDLEQDEMEPQEAAPVAFFRDEVTVLRLATSLSYNHDDGGFSEAGLILSRGIDAFGARAASDVDLSDPLDPRLSRQGADATFTKFGGSGIHQRALGERFALGVTGRFQTSFGDPLVTAEQFSIAGPNELSAFDSGDLRGDSGWVLRAEVSQPRAVEFRGTPFTVSPYLFAGIGEVWIEQPTISEAAKETADAFGIGVDLVSQTGSRFRSNSLRIEYGRGDREYGSDNSRVSLSGNFRF</sequence>
<protein>
    <submittedName>
        <fullName evidence="7">ShlB/FhaC/HecB family hemolysin secretion/activation protein</fullName>
    </submittedName>
</protein>
<dbReference type="InterPro" id="IPR013686">
    <property type="entry name" value="Polypept-transport_assoc_ShlB"/>
</dbReference>
<proteinExistence type="predicted"/>
<evidence type="ECO:0000313" key="8">
    <source>
        <dbReference type="Proteomes" id="UP001166191"/>
    </source>
</evidence>
<dbReference type="Pfam" id="PF08479">
    <property type="entry name" value="POTRA_2"/>
    <property type="match status" value="1"/>
</dbReference>
<keyword evidence="3" id="KW-0998">Cell outer membrane</keyword>
<dbReference type="RefSeq" id="WP_216034182.1">
    <property type="nucleotide sequence ID" value="NZ_JAHKNG010000033.1"/>
</dbReference>
<evidence type="ECO:0000313" key="7">
    <source>
        <dbReference type="EMBL" id="MBU3031516.1"/>
    </source>
</evidence>
<keyword evidence="8" id="KW-1185">Reference proteome</keyword>
<keyword evidence="1" id="KW-0472">Membrane</keyword>
<keyword evidence="1" id="KW-1134">Transmembrane beta strand</keyword>
<comment type="caution">
    <text evidence="7">The sequence shown here is derived from an EMBL/GenBank/DDBJ whole genome shotgun (WGS) entry which is preliminary data.</text>
</comment>
<evidence type="ECO:0000259" key="6">
    <source>
        <dbReference type="Pfam" id="PF08479"/>
    </source>
</evidence>
<dbReference type="EMBL" id="JAHKNG010000033">
    <property type="protein sequence ID" value="MBU3031516.1"/>
    <property type="molecule type" value="Genomic_DNA"/>
</dbReference>
<feature type="domain" description="Haemolysin activator HlyB C-terminal" evidence="5">
    <location>
        <begin position="254"/>
        <end position="537"/>
    </location>
</feature>
<feature type="signal peptide" evidence="4">
    <location>
        <begin position="1"/>
        <end position="23"/>
    </location>
</feature>
<organism evidence="7 8">
    <name type="scientific">Paracoccus marinaquae</name>
    <dbReference type="NCBI Taxonomy" id="2841926"/>
    <lineage>
        <taxon>Bacteria</taxon>
        <taxon>Pseudomonadati</taxon>
        <taxon>Pseudomonadota</taxon>
        <taxon>Alphaproteobacteria</taxon>
        <taxon>Rhodobacterales</taxon>
        <taxon>Paracoccaceae</taxon>
        <taxon>Paracoccus</taxon>
    </lineage>
</organism>
<keyword evidence="2" id="KW-0812">Transmembrane</keyword>
<dbReference type="InterPro" id="IPR051544">
    <property type="entry name" value="TPS_OM_transporter"/>
</dbReference>
<name>A0ABS6ALP4_9RHOB</name>
<evidence type="ECO:0000259" key="5">
    <source>
        <dbReference type="Pfam" id="PF03865"/>
    </source>
</evidence>
<dbReference type="PANTHER" id="PTHR34597">
    <property type="entry name" value="SLR1661 PROTEIN"/>
    <property type="match status" value="1"/>
</dbReference>
<dbReference type="InterPro" id="IPR005565">
    <property type="entry name" value="Hemolysn_activator_HlyB_C"/>
</dbReference>
<keyword evidence="4" id="KW-0732">Signal</keyword>
<evidence type="ECO:0000256" key="2">
    <source>
        <dbReference type="ARBA" id="ARBA00022692"/>
    </source>
</evidence>
<evidence type="ECO:0000256" key="4">
    <source>
        <dbReference type="SAM" id="SignalP"/>
    </source>
</evidence>